<organism evidence="2 3">
    <name type="scientific">Desulfoglaeba alkanexedens ALDC</name>
    <dbReference type="NCBI Taxonomy" id="980445"/>
    <lineage>
        <taxon>Bacteria</taxon>
        <taxon>Pseudomonadati</taxon>
        <taxon>Thermodesulfobacteriota</taxon>
        <taxon>Syntrophobacteria</taxon>
        <taxon>Syntrophobacterales</taxon>
        <taxon>Syntrophobacteraceae</taxon>
        <taxon>Desulfoglaeba</taxon>
    </lineage>
</organism>
<dbReference type="Gene3D" id="1.25.40.10">
    <property type="entry name" value="Tetratricopeptide repeat domain"/>
    <property type="match status" value="2"/>
</dbReference>
<evidence type="ECO:0008006" key="4">
    <source>
        <dbReference type="Google" id="ProtNLM"/>
    </source>
</evidence>
<feature type="region of interest" description="Disordered" evidence="1">
    <location>
        <begin position="1"/>
        <end position="21"/>
    </location>
</feature>
<feature type="compositionally biased region" description="Basic residues" evidence="1">
    <location>
        <begin position="1"/>
        <end position="13"/>
    </location>
</feature>
<dbReference type="EMBL" id="CP040098">
    <property type="protein sequence ID" value="QCQ21714.1"/>
    <property type="molecule type" value="Genomic_DNA"/>
</dbReference>
<sequence>MGKQHKRAKKARAKQKEKIQQPPAELIRQGVAMHQSGNHREAIVLLKAALKAGETPEAIKPLLFRAYLARAAQLEQKGMRVEAETIRQNALAYLPDASAMTDDDLGQLLDAAPLETVLAYCPGCFQSRRLSAAVLEKIAGQLMLTRRWDLLPKLSAAEPLLADAPAARQAADRMHAGDWESAAEALKPVRRSSPFASARMLCRAMVCFYAGDDDGMRRALAMIPEGSVFSPLARALAEDPRRIDVLWDRPVFSQEDVALLMDHLKRNRIPQAAAAIGKMASILSPDTPWRGAAEILMALRPMTVNGELHRDSFVHLAKSVLPAPQARCVVAKMDFCHSKNGIVDAARYLKELDAEFPEPGQRARAASLVLTRTVRKMEANVRDPIPATFRLPLPYWEILGLHSVDPALNPLEILLKAIELDPTNREAYTLLAGKPRTSREAKALVIRGLEKMMDAFPEDPFPCLELADVYDEKNAYRKAEQVLAEAKRRAPYDPRVADRHVTALLVSFEKRLKSGKLHLAEEDLQKARALCTDRTLPLVTAKTIRFKAENTGQMTLFSGAAGLDPDQLADAAERAVGAFPPYQRLTTLGLIALDLHGGPPRRHGPYRKTIGRLFGRSRGDTYRKTIDRLFKRFHGDTQRLTSAEARDLLLPLGKAFAPLMPTLQRAGVYLHYYPRLLERIKDEDLPAVLEALAAAECLKAAKKEIQRRLKLETTSMRNVFDFYLIVVRHLAGEIDDAAAFEKSVRAASDKEREMLRAASRRLAPYAKGRLADALRQFDFEILNRPEFSPADFDDRFEDDEEGPDFDTDILACLMDQVLSDPDHPPPPPEVLKTLVEPMIQSVEILMDQMRLRGLPREIIHLIRDKMKGEFNGEWIFDHFTPLLTPAQTEKLSPEAWEFLFGK</sequence>
<reference evidence="2 3" key="2">
    <citation type="submission" date="2019-05" db="EMBL/GenBank/DDBJ databases">
        <authorList>
            <person name="Suflita J.M."/>
            <person name="Marks C.R."/>
        </authorList>
    </citation>
    <scope>NUCLEOTIDE SEQUENCE [LARGE SCALE GENOMIC DNA]</scope>
    <source>
        <strain evidence="2 3">ALDC</strain>
    </source>
</reference>
<keyword evidence="3" id="KW-1185">Reference proteome</keyword>
<dbReference type="KEGG" id="dax:FDQ92_05690"/>
<gene>
    <name evidence="2" type="ORF">FDQ92_05690</name>
</gene>
<protein>
    <recommendedName>
        <fullName evidence="4">Tetratricopeptide repeat protein</fullName>
    </recommendedName>
</protein>
<dbReference type="OrthoDB" id="5410941at2"/>
<evidence type="ECO:0000256" key="1">
    <source>
        <dbReference type="SAM" id="MobiDB-lite"/>
    </source>
</evidence>
<name>A0A4P8L1Y2_9BACT</name>
<dbReference type="InterPro" id="IPR011990">
    <property type="entry name" value="TPR-like_helical_dom_sf"/>
</dbReference>
<proteinExistence type="predicted"/>
<dbReference type="AlphaFoldDB" id="A0A4P8L1Y2"/>
<evidence type="ECO:0000313" key="2">
    <source>
        <dbReference type="EMBL" id="QCQ21714.1"/>
    </source>
</evidence>
<reference evidence="2 3" key="1">
    <citation type="submission" date="2019-05" db="EMBL/GenBank/DDBJ databases">
        <title>The Complete Genome Sequence of the n-alkane-degrading Desulfoglaeba alkanexedens ALDC reveals multiple alkylsuccinate synthase gene clusters.</title>
        <authorList>
            <person name="Callaghan A.V."/>
            <person name="Davidova I.A."/>
            <person name="Duncan K.E."/>
            <person name="Morris B."/>
            <person name="McInerney M.J."/>
        </authorList>
    </citation>
    <scope>NUCLEOTIDE SEQUENCE [LARGE SCALE GENOMIC DNA]</scope>
    <source>
        <strain evidence="2 3">ALDC</strain>
    </source>
</reference>
<evidence type="ECO:0000313" key="3">
    <source>
        <dbReference type="Proteomes" id="UP000298602"/>
    </source>
</evidence>
<dbReference type="SUPFAM" id="SSF48452">
    <property type="entry name" value="TPR-like"/>
    <property type="match status" value="1"/>
</dbReference>
<dbReference type="RefSeq" id="WP_137423683.1">
    <property type="nucleotide sequence ID" value="NZ_CP040098.1"/>
</dbReference>
<dbReference type="Proteomes" id="UP000298602">
    <property type="component" value="Chromosome"/>
</dbReference>
<accession>A0A4P8L1Y2</accession>